<comment type="subcellular location">
    <subcellularLocation>
        <location evidence="2">Cell membrane</location>
    </subcellularLocation>
    <subcellularLocation>
        <location evidence="1">Membrane</location>
        <topology evidence="1">Single-pass membrane protein</topology>
    </subcellularLocation>
</comment>
<dbReference type="GO" id="GO:0009252">
    <property type="term" value="P:peptidoglycan biosynthetic process"/>
    <property type="evidence" value="ECO:0007669"/>
    <property type="project" value="UniProtKB-KW"/>
</dbReference>
<dbReference type="AlphaFoldDB" id="A0A2M6K975"/>
<evidence type="ECO:0000259" key="14">
    <source>
        <dbReference type="Pfam" id="PF00905"/>
    </source>
</evidence>
<keyword evidence="10 13" id="KW-1133">Transmembrane helix</keyword>
<evidence type="ECO:0000256" key="1">
    <source>
        <dbReference type="ARBA" id="ARBA00004167"/>
    </source>
</evidence>
<accession>A0A2M6K975</accession>
<evidence type="ECO:0000259" key="15">
    <source>
        <dbReference type="Pfam" id="PF03717"/>
    </source>
</evidence>
<dbReference type="Gene3D" id="3.40.710.10">
    <property type="entry name" value="DD-peptidase/beta-lactamase superfamily"/>
    <property type="match status" value="1"/>
</dbReference>
<dbReference type="EMBL" id="PCWW01000041">
    <property type="protein sequence ID" value="PIR13367.1"/>
    <property type="molecule type" value="Genomic_DNA"/>
</dbReference>
<keyword evidence="4" id="KW-0997">Cell inner membrane</keyword>
<evidence type="ECO:0000256" key="9">
    <source>
        <dbReference type="ARBA" id="ARBA00022984"/>
    </source>
</evidence>
<dbReference type="Gene3D" id="3.30.1390.30">
    <property type="entry name" value="Penicillin-binding protein 2a, domain 3"/>
    <property type="match status" value="1"/>
</dbReference>
<evidence type="ECO:0000256" key="6">
    <source>
        <dbReference type="ARBA" id="ARBA00022692"/>
    </source>
</evidence>
<dbReference type="InterPro" id="IPR050515">
    <property type="entry name" value="Beta-lactam/transpept"/>
</dbReference>
<evidence type="ECO:0000313" key="17">
    <source>
        <dbReference type="Proteomes" id="UP000230869"/>
    </source>
</evidence>
<dbReference type="GO" id="GO:0009002">
    <property type="term" value="F:serine-type D-Ala-D-Ala carboxypeptidase activity"/>
    <property type="evidence" value="ECO:0007669"/>
    <property type="project" value="InterPro"/>
</dbReference>
<reference evidence="16 17" key="1">
    <citation type="submission" date="2017-09" db="EMBL/GenBank/DDBJ databases">
        <title>Depth-based differentiation of microbial function through sediment-hosted aquifers and enrichment of novel symbionts in the deep terrestrial subsurface.</title>
        <authorList>
            <person name="Probst A.J."/>
            <person name="Ladd B."/>
            <person name="Jarett J.K."/>
            <person name="Geller-Mcgrath D.E."/>
            <person name="Sieber C.M."/>
            <person name="Emerson J.B."/>
            <person name="Anantharaman K."/>
            <person name="Thomas B.C."/>
            <person name="Malmstrom R."/>
            <person name="Stieglmeier M."/>
            <person name="Klingl A."/>
            <person name="Woyke T."/>
            <person name="Ryan C.M."/>
            <person name="Banfield J.F."/>
        </authorList>
    </citation>
    <scope>NUCLEOTIDE SEQUENCE [LARGE SCALE GENOMIC DNA]</scope>
    <source>
        <strain evidence="16">CG11_big_fil_rev_8_21_14_0_20_39_10</strain>
    </source>
</reference>
<evidence type="ECO:0000256" key="8">
    <source>
        <dbReference type="ARBA" id="ARBA00022960"/>
    </source>
</evidence>
<feature type="domain" description="Penicillin-binding protein transpeptidase" evidence="14">
    <location>
        <begin position="320"/>
        <end position="645"/>
    </location>
</feature>
<dbReference type="GO" id="GO:0071972">
    <property type="term" value="F:peptidoglycan L,D-transpeptidase activity"/>
    <property type="evidence" value="ECO:0007669"/>
    <property type="project" value="TreeGrafter"/>
</dbReference>
<evidence type="ECO:0000256" key="3">
    <source>
        <dbReference type="ARBA" id="ARBA00022475"/>
    </source>
</evidence>
<dbReference type="GO" id="GO:0071555">
    <property type="term" value="P:cell wall organization"/>
    <property type="evidence" value="ECO:0007669"/>
    <property type="project" value="UniProtKB-KW"/>
</dbReference>
<sequence length="654" mass="73165">MKNKILKNQRHNPFSIQEGKFKFGRLDGFSYRLGWTEDSFVDGDGRSETVGKSFNIFKLKIVGLIFFLSIFILLSRVAWLQIAKGDYYYSLAEGNRIRIERIEAKRGIIYDRNMSPLVRNTPNWLVYFIQADLPENKNEKAEIIKRLSQILGNMTEEEINDILDKAEPGYLESFQPLFIADNISHEKAMQIYLEAGKMPGVVLANKTRREYDLYSLSLSHDLGYTGKINPEELEQFGDEYLPIDYIGKTGVEYFWENELRGKNGAKHIEVDALGKEKKIISQTLAEDGHNLVLSLDMELQKKLEEIISNSFKKLKLTKAAAVVMDPNNGEVLALISLPGYDNNAFARGISHDEYSQLINHPDNSLFHRAVSGEYPSGSTIKPVLAAAALEEGIISERTTFNSVGGISISQWFFPDWKAGGHGLTDVRKALAQSVNTFFYYIGGGYQNFTGLGVDRMVNYFGEFGLGAQTGIDLAGEASGFLPSKEWKEKVKGESWYIGDTYHLAIGQGDILVTPLQVADFTAVFANGSSLYRPHLVKEILTAGDKHFVDIETAPIRSGFIDSYNIQVVREGMRQAVTTGSAQSLRSVPVTVAGKTGTAQWSTKLPEHAWFTGFAPYENPEIVITVLIEQGGEGSAVAVPIAREFLYWYFTFKRS</sequence>
<comment type="caution">
    <text evidence="16">The sequence shown here is derived from an EMBL/GenBank/DDBJ whole genome shotgun (WGS) entry which is preliminary data.</text>
</comment>
<evidence type="ECO:0000313" key="16">
    <source>
        <dbReference type="EMBL" id="PIR13367.1"/>
    </source>
</evidence>
<dbReference type="GO" id="GO:0008658">
    <property type="term" value="F:penicillin binding"/>
    <property type="evidence" value="ECO:0007669"/>
    <property type="project" value="InterPro"/>
</dbReference>
<feature type="domain" description="Penicillin-binding protein dimerisation" evidence="15">
    <location>
        <begin position="102"/>
        <end position="277"/>
    </location>
</feature>
<keyword evidence="7" id="KW-0378">Hydrolase</keyword>
<dbReference type="Pfam" id="PF03717">
    <property type="entry name" value="PBP_dimer"/>
    <property type="match status" value="1"/>
</dbReference>
<protein>
    <submittedName>
        <fullName evidence="16">Penicillin-binding protein 2</fullName>
    </submittedName>
</protein>
<name>A0A2M6K975_9BACT</name>
<dbReference type="PANTHER" id="PTHR30627">
    <property type="entry name" value="PEPTIDOGLYCAN D,D-TRANSPEPTIDASE"/>
    <property type="match status" value="1"/>
</dbReference>
<keyword evidence="11 13" id="KW-0472">Membrane</keyword>
<dbReference type="Gene3D" id="3.90.1310.10">
    <property type="entry name" value="Penicillin-binding protein 2a (Domain 2)"/>
    <property type="match status" value="1"/>
</dbReference>
<dbReference type="InterPro" id="IPR005311">
    <property type="entry name" value="PBP_dimer"/>
</dbReference>
<evidence type="ECO:0000256" key="7">
    <source>
        <dbReference type="ARBA" id="ARBA00022801"/>
    </source>
</evidence>
<dbReference type="Pfam" id="PF00905">
    <property type="entry name" value="Transpeptidase"/>
    <property type="match status" value="1"/>
</dbReference>
<organism evidence="16 17">
    <name type="scientific">Candidatus Falkowbacteria bacterium CG11_big_fil_rev_8_21_14_0_20_39_10</name>
    <dbReference type="NCBI Taxonomy" id="1974570"/>
    <lineage>
        <taxon>Bacteria</taxon>
        <taxon>Candidatus Falkowiibacteriota</taxon>
    </lineage>
</organism>
<evidence type="ECO:0000256" key="5">
    <source>
        <dbReference type="ARBA" id="ARBA00022670"/>
    </source>
</evidence>
<dbReference type="SUPFAM" id="SSF56601">
    <property type="entry name" value="beta-lactamase/transpeptidase-like"/>
    <property type="match status" value="1"/>
</dbReference>
<dbReference type="GO" id="GO:0005886">
    <property type="term" value="C:plasma membrane"/>
    <property type="evidence" value="ECO:0007669"/>
    <property type="project" value="UniProtKB-SubCell"/>
</dbReference>
<keyword evidence="3" id="KW-1003">Cell membrane</keyword>
<gene>
    <name evidence="16" type="primary">mrdA</name>
    <name evidence="16" type="ORF">COV49_02520</name>
</gene>
<dbReference type="SUPFAM" id="SSF56519">
    <property type="entry name" value="Penicillin binding protein dimerisation domain"/>
    <property type="match status" value="1"/>
</dbReference>
<dbReference type="NCBIfam" id="TIGR03423">
    <property type="entry name" value="pbp2_mrdA"/>
    <property type="match status" value="1"/>
</dbReference>
<evidence type="ECO:0000256" key="4">
    <source>
        <dbReference type="ARBA" id="ARBA00022519"/>
    </source>
</evidence>
<dbReference type="InterPro" id="IPR012338">
    <property type="entry name" value="Beta-lactam/transpept-like"/>
</dbReference>
<evidence type="ECO:0000256" key="12">
    <source>
        <dbReference type="ARBA" id="ARBA00023316"/>
    </source>
</evidence>
<dbReference type="GO" id="GO:0008360">
    <property type="term" value="P:regulation of cell shape"/>
    <property type="evidence" value="ECO:0007669"/>
    <property type="project" value="UniProtKB-KW"/>
</dbReference>
<proteinExistence type="predicted"/>
<evidence type="ECO:0000256" key="10">
    <source>
        <dbReference type="ARBA" id="ARBA00022989"/>
    </source>
</evidence>
<evidence type="ECO:0000256" key="13">
    <source>
        <dbReference type="SAM" id="Phobius"/>
    </source>
</evidence>
<keyword evidence="9" id="KW-0573">Peptidoglycan synthesis</keyword>
<keyword evidence="6 13" id="KW-0812">Transmembrane</keyword>
<keyword evidence="8" id="KW-0133">Cell shape</keyword>
<dbReference type="GO" id="GO:0006508">
    <property type="term" value="P:proteolysis"/>
    <property type="evidence" value="ECO:0007669"/>
    <property type="project" value="UniProtKB-KW"/>
</dbReference>
<keyword evidence="5" id="KW-0645">Protease</keyword>
<dbReference type="InterPro" id="IPR017790">
    <property type="entry name" value="Penicillin-binding_protein_2"/>
</dbReference>
<keyword evidence="12" id="KW-0961">Cell wall biogenesis/degradation</keyword>
<evidence type="ECO:0000256" key="11">
    <source>
        <dbReference type="ARBA" id="ARBA00023136"/>
    </source>
</evidence>
<evidence type="ECO:0000256" key="2">
    <source>
        <dbReference type="ARBA" id="ARBA00004236"/>
    </source>
</evidence>
<dbReference type="PANTHER" id="PTHR30627:SF2">
    <property type="entry name" value="PEPTIDOGLYCAN D,D-TRANSPEPTIDASE MRDA"/>
    <property type="match status" value="1"/>
</dbReference>
<dbReference type="Proteomes" id="UP000230869">
    <property type="component" value="Unassembled WGS sequence"/>
</dbReference>
<feature type="transmembrane region" description="Helical" evidence="13">
    <location>
        <begin position="61"/>
        <end position="82"/>
    </location>
</feature>
<dbReference type="InterPro" id="IPR036138">
    <property type="entry name" value="PBP_dimer_sf"/>
</dbReference>
<dbReference type="InterPro" id="IPR001460">
    <property type="entry name" value="PCN-bd_Tpept"/>
</dbReference>